<dbReference type="EMBL" id="JEOB01000002">
    <property type="protein sequence ID" value="EXM40117.1"/>
    <property type="molecule type" value="Genomic_DNA"/>
</dbReference>
<protein>
    <submittedName>
        <fullName evidence="2">Uncharacterized protein</fullName>
    </submittedName>
</protein>
<feature type="transmembrane region" description="Helical" evidence="1">
    <location>
        <begin position="140"/>
        <end position="163"/>
    </location>
</feature>
<dbReference type="Proteomes" id="UP000021369">
    <property type="component" value="Unassembled WGS sequence"/>
</dbReference>
<evidence type="ECO:0000313" key="2">
    <source>
        <dbReference type="EMBL" id="EXM40117.1"/>
    </source>
</evidence>
<keyword evidence="1" id="KW-0472">Membrane</keyword>
<keyword evidence="1" id="KW-1133">Transmembrane helix</keyword>
<keyword evidence="3" id="KW-1185">Reference proteome</keyword>
<dbReference type="AlphaFoldDB" id="A0A011V3T2"/>
<sequence length="214" mass="24391">MNISLLAFIKALTENKKTAEQKTYGGIIMRDNEKVRQLYKEYQRKDITRAERREMLEKIARERYKTDPRKSISVKGQAVVNLLLGVVMTVIAVAAMISRSIGSIRQQTPAVVAATAVYVVLLIISGRYKKEPEDELAKELMLKATAYSAKGLIISTMVFGMAVNMACNRIHKDSVKITGEMIMWYGYLMIGMYYVLRNAFYLWLDRTPESEEEA</sequence>
<keyword evidence="1" id="KW-0812">Transmembrane</keyword>
<feature type="transmembrane region" description="Helical" evidence="1">
    <location>
        <begin position="184"/>
        <end position="204"/>
    </location>
</feature>
<reference evidence="2 3" key="1">
    <citation type="submission" date="2013-06" db="EMBL/GenBank/DDBJ databases">
        <title>Rumen cellulosomics: divergent fiber-degrading strategies revealed by comparative genome-wide analysis of six Ruminococcal strains.</title>
        <authorList>
            <person name="Dassa B."/>
            <person name="Borovok I."/>
            <person name="Lamed R."/>
            <person name="Flint H."/>
            <person name="Yeoman C.J."/>
            <person name="White B."/>
            <person name="Bayer E.A."/>
        </authorList>
    </citation>
    <scope>NUCLEOTIDE SEQUENCE [LARGE SCALE GENOMIC DNA]</scope>
    <source>
        <strain evidence="2 3">SY3</strain>
    </source>
</reference>
<dbReference type="PATRIC" id="fig|1341156.4.peg.1603"/>
<organism evidence="2 3">
    <name type="scientific">Ruminococcus albus SY3</name>
    <dbReference type="NCBI Taxonomy" id="1341156"/>
    <lineage>
        <taxon>Bacteria</taxon>
        <taxon>Bacillati</taxon>
        <taxon>Bacillota</taxon>
        <taxon>Clostridia</taxon>
        <taxon>Eubacteriales</taxon>
        <taxon>Oscillospiraceae</taxon>
        <taxon>Ruminococcus</taxon>
    </lineage>
</organism>
<name>A0A011V3T2_RUMAL</name>
<evidence type="ECO:0000313" key="3">
    <source>
        <dbReference type="Proteomes" id="UP000021369"/>
    </source>
</evidence>
<gene>
    <name evidence="2" type="ORF">RASY3_05935</name>
</gene>
<evidence type="ECO:0000256" key="1">
    <source>
        <dbReference type="SAM" id="Phobius"/>
    </source>
</evidence>
<proteinExistence type="predicted"/>
<feature type="transmembrane region" description="Helical" evidence="1">
    <location>
        <begin position="78"/>
        <end position="98"/>
    </location>
</feature>
<feature type="transmembrane region" description="Helical" evidence="1">
    <location>
        <begin position="110"/>
        <end position="128"/>
    </location>
</feature>
<accession>A0A011V3T2</accession>
<comment type="caution">
    <text evidence="2">The sequence shown here is derived from an EMBL/GenBank/DDBJ whole genome shotgun (WGS) entry which is preliminary data.</text>
</comment>